<feature type="region of interest" description="Disordered" evidence="1">
    <location>
        <begin position="1"/>
        <end position="26"/>
    </location>
</feature>
<feature type="transmembrane region" description="Helical" evidence="2">
    <location>
        <begin position="63"/>
        <end position="82"/>
    </location>
</feature>
<keyword evidence="2" id="KW-0472">Membrane</keyword>
<dbReference type="Pfam" id="PF07331">
    <property type="entry name" value="TctB"/>
    <property type="match status" value="1"/>
</dbReference>
<reference evidence="4 5" key="1">
    <citation type="submission" date="2024-06" db="EMBL/GenBank/DDBJ databases">
        <title>Thioclava kandeliae sp. nov. from a rhizosphere soil sample of Kandelia candel in a mangrove.</title>
        <authorList>
            <person name="Mu T."/>
        </authorList>
    </citation>
    <scope>NUCLEOTIDE SEQUENCE [LARGE SCALE GENOMIC DNA]</scope>
    <source>
        <strain evidence="4 5">CPCC 100088</strain>
    </source>
</reference>
<comment type="caution">
    <text evidence="4">The sequence shown here is derived from an EMBL/GenBank/DDBJ whole genome shotgun (WGS) entry which is preliminary data.</text>
</comment>
<gene>
    <name evidence="4" type="ORF">VSX56_17795</name>
</gene>
<name>A0ABV1SL39_9RHOB</name>
<evidence type="ECO:0000313" key="4">
    <source>
        <dbReference type="EMBL" id="MER5173622.1"/>
    </source>
</evidence>
<keyword evidence="2" id="KW-1133">Transmembrane helix</keyword>
<feature type="compositionally biased region" description="Basic and acidic residues" evidence="1">
    <location>
        <begin position="1"/>
        <end position="12"/>
    </location>
</feature>
<feature type="transmembrane region" description="Helical" evidence="2">
    <location>
        <begin position="34"/>
        <end position="51"/>
    </location>
</feature>
<evidence type="ECO:0000313" key="5">
    <source>
        <dbReference type="Proteomes" id="UP001438953"/>
    </source>
</evidence>
<organism evidence="4 5">
    <name type="scientific">Thioclava kandeliae</name>
    <dbReference type="NCBI Taxonomy" id="3070818"/>
    <lineage>
        <taxon>Bacteria</taxon>
        <taxon>Pseudomonadati</taxon>
        <taxon>Pseudomonadota</taxon>
        <taxon>Alphaproteobacteria</taxon>
        <taxon>Rhodobacterales</taxon>
        <taxon>Paracoccaceae</taxon>
        <taxon>Thioclava</taxon>
    </lineage>
</organism>
<keyword evidence="2" id="KW-0812">Transmembrane</keyword>
<sequence length="191" mass="20170">MKDHLHHQHDASLDGSSDATPGGDATHRRPGERIFTAILVLFSGALLWNAYGIAGFDSLSSAGAVPMATAAVMLVSALVIGWKTARLPKTETETLTGDILPPLVLVLAVFLVLYGIVLEPLGFLPTSALFLIAAIKLLSRRGWGFTLAVSLGTLAVIYLVFRIVFTVLMPAGIVPEAEILQAVRTLIGGGK</sequence>
<evidence type="ECO:0000259" key="3">
    <source>
        <dbReference type="Pfam" id="PF07331"/>
    </source>
</evidence>
<dbReference type="Proteomes" id="UP001438953">
    <property type="component" value="Unassembled WGS sequence"/>
</dbReference>
<feature type="transmembrane region" description="Helical" evidence="2">
    <location>
        <begin position="94"/>
        <end position="116"/>
    </location>
</feature>
<keyword evidence="5" id="KW-1185">Reference proteome</keyword>
<dbReference type="RefSeq" id="WP_350938994.1">
    <property type="nucleotide sequence ID" value="NZ_JAYWLC010000022.1"/>
</dbReference>
<evidence type="ECO:0000256" key="2">
    <source>
        <dbReference type="SAM" id="Phobius"/>
    </source>
</evidence>
<feature type="transmembrane region" description="Helical" evidence="2">
    <location>
        <begin position="145"/>
        <end position="165"/>
    </location>
</feature>
<proteinExistence type="predicted"/>
<feature type="transmembrane region" description="Helical" evidence="2">
    <location>
        <begin position="122"/>
        <end position="138"/>
    </location>
</feature>
<dbReference type="EMBL" id="JAYWLC010000022">
    <property type="protein sequence ID" value="MER5173622.1"/>
    <property type="molecule type" value="Genomic_DNA"/>
</dbReference>
<accession>A0ABV1SL39</accession>
<dbReference type="InterPro" id="IPR009936">
    <property type="entry name" value="DUF1468"/>
</dbReference>
<feature type="domain" description="DUF1468" evidence="3">
    <location>
        <begin position="34"/>
        <end position="170"/>
    </location>
</feature>
<protein>
    <submittedName>
        <fullName evidence="4">Tripartite tricarboxylate transporter TctB family protein</fullName>
    </submittedName>
</protein>
<evidence type="ECO:0000256" key="1">
    <source>
        <dbReference type="SAM" id="MobiDB-lite"/>
    </source>
</evidence>